<dbReference type="RefSeq" id="WP_051456113.1">
    <property type="nucleotide sequence ID" value="NZ_ARZX01000019.1"/>
</dbReference>
<keyword evidence="2" id="KW-1185">Reference proteome</keyword>
<evidence type="ECO:0008006" key="3">
    <source>
        <dbReference type="Google" id="ProtNLM"/>
    </source>
</evidence>
<sequence length="127" mass="14343">MSTLQLKENINSKVQNLMIDTFEIVGANKGNLSIADLLKGEPTLENVFFMVKDTGFYEENDTMSLLKALNIEFLENNGTKEDELHKAWSTMVATMNKATSQEDFNAKFALFVPLVLKKMNEFKAQAN</sequence>
<name>A0ABN0RLG1_9FLAO</name>
<evidence type="ECO:0000313" key="2">
    <source>
        <dbReference type="Proteomes" id="UP000019275"/>
    </source>
</evidence>
<accession>A0ABN0RLG1</accession>
<evidence type="ECO:0000313" key="1">
    <source>
        <dbReference type="EMBL" id="EWH12666.1"/>
    </source>
</evidence>
<proteinExistence type="predicted"/>
<reference evidence="1 2" key="1">
    <citation type="journal article" date="2014" name="Genome Announc.">
        <title>Draft Genome Sequence of the Carrageenan-Degrading Bacterium Cellulophaga sp. Strain KL-A, Isolated from Decaying Marine Algae.</title>
        <authorList>
            <person name="Shan D."/>
            <person name="Ying J."/>
            <person name="Li X."/>
            <person name="Gao Z."/>
            <person name="Wei G."/>
            <person name="Shao Z."/>
        </authorList>
    </citation>
    <scope>NUCLEOTIDE SEQUENCE [LARGE SCALE GENOMIC DNA]</scope>
    <source>
        <strain evidence="1 2">KL-A</strain>
    </source>
</reference>
<protein>
    <recommendedName>
        <fullName evidence="3">DUF2267 domain-containing protein</fullName>
    </recommendedName>
</protein>
<organism evidence="1 2">
    <name type="scientific">Cellulophaga geojensis KL-A</name>
    <dbReference type="NCBI Taxonomy" id="1328323"/>
    <lineage>
        <taxon>Bacteria</taxon>
        <taxon>Pseudomonadati</taxon>
        <taxon>Bacteroidota</taxon>
        <taxon>Flavobacteriia</taxon>
        <taxon>Flavobacteriales</taxon>
        <taxon>Flavobacteriaceae</taxon>
        <taxon>Cellulophaga</taxon>
    </lineage>
</organism>
<comment type="caution">
    <text evidence="1">The sequence shown here is derived from an EMBL/GenBank/DDBJ whole genome shotgun (WGS) entry which is preliminary data.</text>
</comment>
<dbReference type="EMBL" id="ARZX01000019">
    <property type="protein sequence ID" value="EWH12666.1"/>
    <property type="molecule type" value="Genomic_DNA"/>
</dbReference>
<gene>
    <name evidence="1" type="ORF">KLA_13664</name>
</gene>
<dbReference type="Proteomes" id="UP000019275">
    <property type="component" value="Unassembled WGS sequence"/>
</dbReference>